<sequence length="61" mass="7200">IESLEFLRQSRQCGNCFMFGHYRSSCKEKTKSVRLEELSPHLASMQRILWKVKPVYHSDPS</sequence>
<proteinExistence type="predicted"/>
<protein>
    <submittedName>
        <fullName evidence="1">Uncharacterized protein</fullName>
    </submittedName>
</protein>
<feature type="non-terminal residue" evidence="1">
    <location>
        <position position="61"/>
    </location>
</feature>
<keyword evidence="2" id="KW-1185">Reference proteome</keyword>
<reference evidence="2" key="1">
    <citation type="submission" date="2021-01" db="EMBL/GenBank/DDBJ databases">
        <title>Caligus Genome Assembly.</title>
        <authorList>
            <person name="Gallardo-Escarate C."/>
        </authorList>
    </citation>
    <scope>NUCLEOTIDE SEQUENCE [LARGE SCALE GENOMIC DNA]</scope>
</reference>
<gene>
    <name evidence="1" type="ORF">FKW44_009551</name>
</gene>
<dbReference type="AlphaFoldDB" id="A0A7T8HFB4"/>
<organism evidence="1 2">
    <name type="scientific">Caligus rogercresseyi</name>
    <name type="common">Sea louse</name>
    <dbReference type="NCBI Taxonomy" id="217165"/>
    <lineage>
        <taxon>Eukaryota</taxon>
        <taxon>Metazoa</taxon>
        <taxon>Ecdysozoa</taxon>
        <taxon>Arthropoda</taxon>
        <taxon>Crustacea</taxon>
        <taxon>Multicrustacea</taxon>
        <taxon>Hexanauplia</taxon>
        <taxon>Copepoda</taxon>
        <taxon>Siphonostomatoida</taxon>
        <taxon>Caligidae</taxon>
        <taxon>Caligus</taxon>
    </lineage>
</organism>
<dbReference type="Proteomes" id="UP000595437">
    <property type="component" value="Chromosome 6"/>
</dbReference>
<evidence type="ECO:0000313" key="2">
    <source>
        <dbReference type="Proteomes" id="UP000595437"/>
    </source>
</evidence>
<name>A0A7T8HFB4_CALRO</name>
<evidence type="ECO:0000313" key="1">
    <source>
        <dbReference type="EMBL" id="QQP49038.1"/>
    </source>
</evidence>
<accession>A0A7T8HFB4</accession>
<dbReference type="EMBL" id="CP045895">
    <property type="protein sequence ID" value="QQP49038.1"/>
    <property type="molecule type" value="Genomic_DNA"/>
</dbReference>
<feature type="non-terminal residue" evidence="1">
    <location>
        <position position="1"/>
    </location>
</feature>